<dbReference type="Proteomes" id="UP001159405">
    <property type="component" value="Unassembled WGS sequence"/>
</dbReference>
<evidence type="ECO:0000259" key="4">
    <source>
        <dbReference type="Pfam" id="PF00089"/>
    </source>
</evidence>
<feature type="signal peptide" evidence="3">
    <location>
        <begin position="1"/>
        <end position="15"/>
    </location>
</feature>
<sequence>MTAAILSVLSMYIFATRICGIIQVQADELIAADARSPCKVRRDVSTYSKRFHIPSKIAAEKFPFSAAVKLSTRCTGVAVTERHVITAAHCVTTNRGSRRTVDKRIQVGFLTSSGDFIWISVKRIFVSKGWTKGLRPSIKDDFALLVLTKKHNRPFLSPATVNSSVAVEAKSYVYFSAFDDVDKPKHLMYRVCQVQGEAYGVVYQECSTENGASGAGVYMQVYDLEINDWDRVLVGIQNTKYSKQLTGKQLSVTLWFTEDILRILCSWTSKSRYSLCNNR</sequence>
<evidence type="ECO:0000256" key="3">
    <source>
        <dbReference type="SAM" id="SignalP"/>
    </source>
</evidence>
<dbReference type="PROSITE" id="PS00134">
    <property type="entry name" value="TRYPSIN_HIS"/>
    <property type="match status" value="1"/>
</dbReference>
<dbReference type="Gene3D" id="2.40.10.10">
    <property type="entry name" value="Trypsin-like serine proteases"/>
    <property type="match status" value="2"/>
</dbReference>
<dbReference type="EMBL" id="CALNXK010000067">
    <property type="protein sequence ID" value="CAH3141589.1"/>
    <property type="molecule type" value="Genomic_DNA"/>
</dbReference>
<evidence type="ECO:0000313" key="6">
    <source>
        <dbReference type="Proteomes" id="UP001159405"/>
    </source>
</evidence>
<reference evidence="5 6" key="1">
    <citation type="submission" date="2022-05" db="EMBL/GenBank/DDBJ databases">
        <authorList>
            <consortium name="Genoscope - CEA"/>
            <person name="William W."/>
        </authorList>
    </citation>
    <scope>NUCLEOTIDE SEQUENCE [LARGE SCALE GENOMIC DNA]</scope>
</reference>
<dbReference type="InterPro" id="IPR043504">
    <property type="entry name" value="Peptidase_S1_PA_chymotrypsin"/>
</dbReference>
<proteinExistence type="inferred from homology"/>
<dbReference type="InterPro" id="IPR018114">
    <property type="entry name" value="TRYPSIN_HIS"/>
</dbReference>
<dbReference type="PANTHER" id="PTHR15462:SF8">
    <property type="entry name" value="SERINE PROTEASE"/>
    <property type="match status" value="1"/>
</dbReference>
<keyword evidence="2 3" id="KW-0732">Signal</keyword>
<evidence type="ECO:0000313" key="5">
    <source>
        <dbReference type="EMBL" id="CAH3141589.1"/>
    </source>
</evidence>
<dbReference type="InterPro" id="IPR050966">
    <property type="entry name" value="Glutamyl_endopeptidase"/>
</dbReference>
<comment type="similarity">
    <text evidence="1">Belongs to the peptidase S1 family.</text>
</comment>
<gene>
    <name evidence="5" type="ORF">PLOB_00041931</name>
</gene>
<dbReference type="Pfam" id="PF00089">
    <property type="entry name" value="Trypsin"/>
    <property type="match status" value="1"/>
</dbReference>
<feature type="domain" description="Peptidase S1" evidence="4">
    <location>
        <begin position="58"/>
        <end position="190"/>
    </location>
</feature>
<protein>
    <recommendedName>
        <fullName evidence="4">Peptidase S1 domain-containing protein</fullName>
    </recommendedName>
</protein>
<comment type="caution">
    <text evidence="5">The sequence shown here is derived from an EMBL/GenBank/DDBJ whole genome shotgun (WGS) entry which is preliminary data.</text>
</comment>
<dbReference type="SUPFAM" id="SSF50494">
    <property type="entry name" value="Trypsin-like serine proteases"/>
    <property type="match status" value="1"/>
</dbReference>
<keyword evidence="6" id="KW-1185">Reference proteome</keyword>
<dbReference type="InterPro" id="IPR001254">
    <property type="entry name" value="Trypsin_dom"/>
</dbReference>
<accession>A0ABN8PH57</accession>
<organism evidence="5 6">
    <name type="scientific">Porites lobata</name>
    <dbReference type="NCBI Taxonomy" id="104759"/>
    <lineage>
        <taxon>Eukaryota</taxon>
        <taxon>Metazoa</taxon>
        <taxon>Cnidaria</taxon>
        <taxon>Anthozoa</taxon>
        <taxon>Hexacorallia</taxon>
        <taxon>Scleractinia</taxon>
        <taxon>Fungiina</taxon>
        <taxon>Poritidae</taxon>
        <taxon>Porites</taxon>
    </lineage>
</organism>
<name>A0ABN8PH57_9CNID</name>
<feature type="chain" id="PRO_5045430645" description="Peptidase S1 domain-containing protein" evidence="3">
    <location>
        <begin position="16"/>
        <end position="279"/>
    </location>
</feature>
<dbReference type="PANTHER" id="PTHR15462">
    <property type="entry name" value="SERINE PROTEASE"/>
    <property type="match status" value="1"/>
</dbReference>
<evidence type="ECO:0000256" key="1">
    <source>
        <dbReference type="ARBA" id="ARBA00007664"/>
    </source>
</evidence>
<dbReference type="InterPro" id="IPR009003">
    <property type="entry name" value="Peptidase_S1_PA"/>
</dbReference>
<evidence type="ECO:0000256" key="2">
    <source>
        <dbReference type="ARBA" id="ARBA00022729"/>
    </source>
</evidence>